<gene>
    <name evidence="2" type="ORF">PHMEG_00026426</name>
</gene>
<evidence type="ECO:0000313" key="2">
    <source>
        <dbReference type="EMBL" id="OWZ02077.1"/>
    </source>
</evidence>
<reference evidence="3" key="1">
    <citation type="submission" date="2017-03" db="EMBL/GenBank/DDBJ databases">
        <title>Phytopthora megakarya and P. palmivora, two closely related causual agents of cacao black pod achieved similar genome size and gene model numbers by different mechanisms.</title>
        <authorList>
            <person name="Ali S."/>
            <person name="Shao J."/>
            <person name="Larry D.J."/>
            <person name="Kronmiller B."/>
            <person name="Shen D."/>
            <person name="Strem M.D."/>
            <person name="Melnick R.L."/>
            <person name="Guiltinan M.J."/>
            <person name="Tyler B.M."/>
            <person name="Meinhardt L.W."/>
            <person name="Bailey B.A."/>
        </authorList>
    </citation>
    <scope>NUCLEOTIDE SEQUENCE [LARGE SCALE GENOMIC DNA]</scope>
    <source>
        <strain evidence="3">zdho120</strain>
    </source>
</reference>
<evidence type="ECO:0000256" key="1">
    <source>
        <dbReference type="SAM" id="Phobius"/>
    </source>
</evidence>
<dbReference type="AlphaFoldDB" id="A0A225VBB8"/>
<feature type="transmembrane region" description="Helical" evidence="1">
    <location>
        <begin position="73"/>
        <end position="99"/>
    </location>
</feature>
<proteinExistence type="predicted"/>
<name>A0A225VBB8_9STRA</name>
<evidence type="ECO:0000313" key="3">
    <source>
        <dbReference type="Proteomes" id="UP000198211"/>
    </source>
</evidence>
<feature type="non-terminal residue" evidence="2">
    <location>
        <position position="1"/>
    </location>
</feature>
<keyword evidence="3" id="KW-1185">Reference proteome</keyword>
<organism evidence="2 3">
    <name type="scientific">Phytophthora megakarya</name>
    <dbReference type="NCBI Taxonomy" id="4795"/>
    <lineage>
        <taxon>Eukaryota</taxon>
        <taxon>Sar</taxon>
        <taxon>Stramenopiles</taxon>
        <taxon>Oomycota</taxon>
        <taxon>Peronosporomycetes</taxon>
        <taxon>Peronosporales</taxon>
        <taxon>Peronosporaceae</taxon>
        <taxon>Phytophthora</taxon>
    </lineage>
</organism>
<keyword evidence="1" id="KW-0812">Transmembrane</keyword>
<sequence length="103" mass="11240">IGKLKTLFQKFPVLNKYKDQIGKGSDLNKMKTAAMKDPEIVKLKNTVGKIQLTNQDATKVRSFASKHPQIANILFSTIIILAAFGILGVLPATLIALAITPHQ</sequence>
<keyword evidence="1" id="KW-0472">Membrane</keyword>
<keyword evidence="1" id="KW-1133">Transmembrane helix</keyword>
<dbReference type="Proteomes" id="UP000198211">
    <property type="component" value="Unassembled WGS sequence"/>
</dbReference>
<accession>A0A225VBB8</accession>
<dbReference type="EMBL" id="NBNE01006415">
    <property type="protein sequence ID" value="OWZ02077.1"/>
    <property type="molecule type" value="Genomic_DNA"/>
</dbReference>
<comment type="caution">
    <text evidence="2">The sequence shown here is derived from an EMBL/GenBank/DDBJ whole genome shotgun (WGS) entry which is preliminary data.</text>
</comment>
<protein>
    <submittedName>
        <fullName evidence="2">Avirulence (Avh) protein</fullName>
    </submittedName>
</protein>
<dbReference type="OrthoDB" id="168408at2759"/>